<keyword evidence="1" id="KW-0472">Membrane</keyword>
<organism evidence="2 3">
    <name type="scientific">Advenella kashmirensis W13003</name>
    <dbReference type="NCBI Taxonomy" id="1424334"/>
    <lineage>
        <taxon>Bacteria</taxon>
        <taxon>Pseudomonadati</taxon>
        <taxon>Pseudomonadota</taxon>
        <taxon>Betaproteobacteria</taxon>
        <taxon>Burkholderiales</taxon>
        <taxon>Alcaligenaceae</taxon>
    </lineage>
</organism>
<evidence type="ECO:0000256" key="1">
    <source>
        <dbReference type="SAM" id="Phobius"/>
    </source>
</evidence>
<keyword evidence="3" id="KW-1185">Reference proteome</keyword>
<accession>V8QR44</accession>
<dbReference type="EMBL" id="AYXT01000010">
    <property type="protein sequence ID" value="ETF02446.1"/>
    <property type="molecule type" value="Genomic_DNA"/>
</dbReference>
<sequence>MHCDKRYCTFIQYFLQALFSQLFRFVVFASYPRRERITHKKTMTQGQYLAAGGPSRRFRQIPFNGIMVLIEPPQARRFALLHRYQPDYLFG</sequence>
<proteinExistence type="predicted"/>
<keyword evidence="1" id="KW-1133">Transmembrane helix</keyword>
<comment type="caution">
    <text evidence="2">The sequence shown here is derived from an EMBL/GenBank/DDBJ whole genome shotgun (WGS) entry which is preliminary data.</text>
</comment>
<protein>
    <submittedName>
        <fullName evidence="2">Uncharacterized protein</fullName>
    </submittedName>
</protein>
<keyword evidence="1" id="KW-0812">Transmembrane</keyword>
<evidence type="ECO:0000313" key="3">
    <source>
        <dbReference type="Proteomes" id="UP000018733"/>
    </source>
</evidence>
<evidence type="ECO:0000313" key="2">
    <source>
        <dbReference type="EMBL" id="ETF02446.1"/>
    </source>
</evidence>
<name>V8QR44_9BURK</name>
<dbReference type="PATRIC" id="fig|1424334.3.peg.3298"/>
<dbReference type="AlphaFoldDB" id="V8QR44"/>
<gene>
    <name evidence="2" type="ORF">W822_16430</name>
</gene>
<feature type="transmembrane region" description="Helical" evidence="1">
    <location>
        <begin position="13"/>
        <end position="31"/>
    </location>
</feature>
<dbReference type="HOGENOM" id="CLU_2420436_0_0_4"/>
<reference evidence="2 3" key="1">
    <citation type="journal article" date="2014" name="Genome Announc.">
        <title>Draft Genome Sequence of Advenella kashmirensis Strain W13003, a Polycyclic Aromatic Hydrocarbon-Degrading Bacterium.</title>
        <authorList>
            <person name="Wang X."/>
            <person name="Jin D."/>
            <person name="Zhou L."/>
            <person name="Wu L."/>
            <person name="An W."/>
            <person name="Zhao L."/>
        </authorList>
    </citation>
    <scope>NUCLEOTIDE SEQUENCE [LARGE SCALE GENOMIC DNA]</scope>
    <source>
        <strain evidence="2 3">W13003</strain>
    </source>
</reference>
<dbReference type="Proteomes" id="UP000018733">
    <property type="component" value="Unassembled WGS sequence"/>
</dbReference>